<organism evidence="1 2">
    <name type="scientific">Ambrosia artemisiifolia</name>
    <name type="common">Common ragweed</name>
    <dbReference type="NCBI Taxonomy" id="4212"/>
    <lineage>
        <taxon>Eukaryota</taxon>
        <taxon>Viridiplantae</taxon>
        <taxon>Streptophyta</taxon>
        <taxon>Embryophyta</taxon>
        <taxon>Tracheophyta</taxon>
        <taxon>Spermatophyta</taxon>
        <taxon>Magnoliopsida</taxon>
        <taxon>eudicotyledons</taxon>
        <taxon>Gunneridae</taxon>
        <taxon>Pentapetalae</taxon>
        <taxon>asterids</taxon>
        <taxon>campanulids</taxon>
        <taxon>Asterales</taxon>
        <taxon>Asteraceae</taxon>
        <taxon>Asteroideae</taxon>
        <taxon>Heliantheae alliance</taxon>
        <taxon>Heliantheae</taxon>
        <taxon>Ambrosia</taxon>
    </lineage>
</organism>
<sequence length="95" mass="10849">MTSYLQKELKEKRYKKCNIKGTSNSKLFHPDNLLGEASVAVDRCVKLMGYVAKVMFFYNKPMNSWSLKCLSNNLWREMFLGMIESGNTIGVISDG</sequence>
<accession>A0AAD5CNB3</accession>
<evidence type="ECO:0000313" key="2">
    <source>
        <dbReference type="Proteomes" id="UP001206925"/>
    </source>
</evidence>
<gene>
    <name evidence="1" type="ORF">M8C21_009728</name>
</gene>
<comment type="caution">
    <text evidence="1">The sequence shown here is derived from an EMBL/GenBank/DDBJ whole genome shotgun (WGS) entry which is preliminary data.</text>
</comment>
<name>A0AAD5CNB3_AMBAR</name>
<dbReference type="AlphaFoldDB" id="A0AAD5CNB3"/>
<proteinExistence type="predicted"/>
<reference evidence="1" key="1">
    <citation type="submission" date="2022-06" db="EMBL/GenBank/DDBJ databases">
        <title>Uncovering the hologenomic basis of an extraordinary plant invasion.</title>
        <authorList>
            <person name="Bieker V.C."/>
            <person name="Martin M.D."/>
            <person name="Gilbert T."/>
            <person name="Hodgins K."/>
            <person name="Battlay P."/>
            <person name="Petersen B."/>
            <person name="Wilson J."/>
        </authorList>
    </citation>
    <scope>NUCLEOTIDE SEQUENCE</scope>
    <source>
        <strain evidence="1">AA19_3_7</strain>
        <tissue evidence="1">Leaf</tissue>
    </source>
</reference>
<protein>
    <submittedName>
        <fullName evidence="1">Uncharacterized protein</fullName>
    </submittedName>
</protein>
<dbReference type="EMBL" id="JAMZMK010007709">
    <property type="protein sequence ID" value="KAI7743631.1"/>
    <property type="molecule type" value="Genomic_DNA"/>
</dbReference>
<feature type="non-terminal residue" evidence="1">
    <location>
        <position position="95"/>
    </location>
</feature>
<keyword evidence="2" id="KW-1185">Reference proteome</keyword>
<evidence type="ECO:0000313" key="1">
    <source>
        <dbReference type="EMBL" id="KAI7743631.1"/>
    </source>
</evidence>
<dbReference type="Proteomes" id="UP001206925">
    <property type="component" value="Unassembled WGS sequence"/>
</dbReference>